<comment type="similarity">
    <text evidence="5 6">Belongs to the peptidase T1A family.</text>
</comment>
<dbReference type="SMART" id="SM00948">
    <property type="entry name" value="Proteasome_A_N"/>
    <property type="match status" value="1"/>
</dbReference>
<dbReference type="SUPFAM" id="SSF56235">
    <property type="entry name" value="N-terminal nucleophile aminohydrolases (Ntn hydrolases)"/>
    <property type="match status" value="1"/>
</dbReference>
<dbReference type="InterPro" id="IPR050115">
    <property type="entry name" value="Proteasome_alpha"/>
</dbReference>
<dbReference type="GO" id="GO:0019773">
    <property type="term" value="C:proteasome core complex, alpha-subunit complex"/>
    <property type="evidence" value="ECO:0007669"/>
    <property type="project" value="UniProtKB-UniRule"/>
</dbReference>
<dbReference type="EMBL" id="BGPR01000392">
    <property type="protein sequence ID" value="GBM17698.1"/>
    <property type="molecule type" value="Genomic_DNA"/>
</dbReference>
<keyword evidence="4 6" id="KW-0539">Nucleus</keyword>
<evidence type="ECO:0000313" key="9">
    <source>
        <dbReference type="Proteomes" id="UP000499080"/>
    </source>
</evidence>
<evidence type="ECO:0000256" key="2">
    <source>
        <dbReference type="ARBA" id="ARBA00022490"/>
    </source>
</evidence>
<dbReference type="GO" id="GO:0006511">
    <property type="term" value="P:ubiquitin-dependent protein catabolic process"/>
    <property type="evidence" value="ECO:0007669"/>
    <property type="project" value="InterPro"/>
</dbReference>
<dbReference type="OrthoDB" id="40134at2759"/>
<dbReference type="PANTHER" id="PTHR11599">
    <property type="entry name" value="PROTEASOME SUBUNIT ALPHA/BETA"/>
    <property type="match status" value="1"/>
</dbReference>
<dbReference type="PROSITE" id="PS51475">
    <property type="entry name" value="PROTEASOME_ALPHA_2"/>
    <property type="match status" value="1"/>
</dbReference>
<dbReference type="FunFam" id="3.60.20.10:FF:000007">
    <property type="entry name" value="Proteasome subunit alpha type"/>
    <property type="match status" value="1"/>
</dbReference>
<comment type="subunit">
    <text evidence="6">The 20S proteasome core is composed of 28 subunits that are arranged in four stacked rings, resulting in a barrel-shaped structure. The two end rings are each formed by seven alpha subunits, and the two central rings are each formed by seven beta subunits.</text>
</comment>
<dbReference type="Pfam" id="PF00227">
    <property type="entry name" value="Proteasome"/>
    <property type="match status" value="1"/>
</dbReference>
<evidence type="ECO:0000313" key="8">
    <source>
        <dbReference type="EMBL" id="GBM17698.1"/>
    </source>
</evidence>
<dbReference type="Proteomes" id="UP000499080">
    <property type="component" value="Unassembled WGS sequence"/>
</dbReference>
<sequence length="247" mass="27381">MSGDSTGYDQLASQFSPEGRLFQVEYAEKALLRSGTVIGLRGRDCVVLAAEKIAPTKLYESSATDRIFSAAPHIGMALVGYLPDARHLLQTARSEAAAYKMLYKEDIPAKDLKLRTAMYVHSYTLYGALRPFGAGLMMASSLSGPELFCIDPFGVAHSYFGCAMGKNQEAAKNEIEQLDLKSMKAEELVKEAAKILYMVHDEKDKNFELEISWTGSITRRKHLKVPARLLQNAEKYAKDAAEERNSD</sequence>
<evidence type="ECO:0000256" key="1">
    <source>
        <dbReference type="ARBA" id="ARBA00002000"/>
    </source>
</evidence>
<dbReference type="GO" id="GO:0005634">
    <property type="term" value="C:nucleus"/>
    <property type="evidence" value="ECO:0007669"/>
    <property type="project" value="UniProtKB-SubCell"/>
</dbReference>
<evidence type="ECO:0000256" key="6">
    <source>
        <dbReference type="RuleBase" id="RU000551"/>
    </source>
</evidence>
<gene>
    <name evidence="8" type="primary">Psma3</name>
    <name evidence="8" type="ORF">AVEN_202852_1</name>
</gene>
<name>A0A4Y2DPK0_ARAVE</name>
<comment type="subcellular location">
    <subcellularLocation>
        <location evidence="6">Cytoplasm</location>
    </subcellularLocation>
    <subcellularLocation>
        <location evidence="6">Nucleus</location>
    </subcellularLocation>
</comment>
<dbReference type="Gene3D" id="3.60.20.10">
    <property type="entry name" value="Glutamine Phosphoribosylpyrophosphate, subunit 1, domain 1"/>
    <property type="match status" value="1"/>
</dbReference>
<dbReference type="InterPro" id="IPR029055">
    <property type="entry name" value="Ntn_hydrolases_N"/>
</dbReference>
<comment type="function">
    <text evidence="1">The proteasome is a multicatalytic proteinase complex which is characterized by its ability to cleave peptides with Arg, Phe, Tyr, Leu, and Glu adjacent to the leaving group at neutral or slightly basic pH. The proteasome has an ATP-dependent proteolytic activity.</text>
</comment>
<evidence type="ECO:0000256" key="3">
    <source>
        <dbReference type="ARBA" id="ARBA00022942"/>
    </source>
</evidence>
<evidence type="ECO:0000259" key="7">
    <source>
        <dbReference type="PROSITE" id="PS00388"/>
    </source>
</evidence>
<dbReference type="InterPro" id="IPR000426">
    <property type="entry name" value="Proteasome_asu_N"/>
</dbReference>
<keyword evidence="2 6" id="KW-0963">Cytoplasm</keyword>
<evidence type="ECO:0000256" key="4">
    <source>
        <dbReference type="ARBA" id="ARBA00023242"/>
    </source>
</evidence>
<keyword evidence="9" id="KW-1185">Reference proteome</keyword>
<dbReference type="AlphaFoldDB" id="A0A4Y2DPK0"/>
<dbReference type="GO" id="GO:0005737">
    <property type="term" value="C:cytoplasm"/>
    <property type="evidence" value="ECO:0007669"/>
    <property type="project" value="UniProtKB-SubCell"/>
</dbReference>
<comment type="caution">
    <text evidence="8">The sequence shown here is derived from an EMBL/GenBank/DDBJ whole genome shotgun (WGS) entry which is preliminary data.</text>
</comment>
<reference evidence="8 9" key="1">
    <citation type="journal article" date="2019" name="Sci. Rep.">
        <title>Orb-weaving spider Araneus ventricosus genome elucidates the spidroin gene catalogue.</title>
        <authorList>
            <person name="Kono N."/>
            <person name="Nakamura H."/>
            <person name="Ohtoshi R."/>
            <person name="Moran D.A.P."/>
            <person name="Shinohara A."/>
            <person name="Yoshida Y."/>
            <person name="Fujiwara M."/>
            <person name="Mori M."/>
            <person name="Tomita M."/>
            <person name="Arakawa K."/>
        </authorList>
    </citation>
    <scope>NUCLEOTIDE SEQUENCE [LARGE SCALE GENOMIC DNA]</scope>
</reference>
<feature type="domain" description="Proteasome alpha-type subunits" evidence="7">
    <location>
        <begin position="8"/>
        <end position="30"/>
    </location>
</feature>
<dbReference type="PROSITE" id="PS00388">
    <property type="entry name" value="PROTEASOME_ALPHA_1"/>
    <property type="match status" value="1"/>
</dbReference>
<accession>A0A4Y2DPK0</accession>
<dbReference type="Pfam" id="PF10584">
    <property type="entry name" value="Proteasome_A_N"/>
    <property type="match status" value="1"/>
</dbReference>
<proteinExistence type="inferred from homology"/>
<organism evidence="8 9">
    <name type="scientific">Araneus ventricosus</name>
    <name type="common">Orbweaver spider</name>
    <name type="synonym">Epeira ventricosa</name>
    <dbReference type="NCBI Taxonomy" id="182803"/>
    <lineage>
        <taxon>Eukaryota</taxon>
        <taxon>Metazoa</taxon>
        <taxon>Ecdysozoa</taxon>
        <taxon>Arthropoda</taxon>
        <taxon>Chelicerata</taxon>
        <taxon>Arachnida</taxon>
        <taxon>Araneae</taxon>
        <taxon>Araneomorphae</taxon>
        <taxon>Entelegynae</taxon>
        <taxon>Araneoidea</taxon>
        <taxon>Araneidae</taxon>
        <taxon>Araneus</taxon>
    </lineage>
</organism>
<keyword evidence="3 5" id="KW-0647">Proteasome</keyword>
<evidence type="ECO:0000256" key="5">
    <source>
        <dbReference type="PROSITE-ProRule" id="PRU00808"/>
    </source>
</evidence>
<dbReference type="InterPro" id="IPR023332">
    <property type="entry name" value="Proteasome_alpha-type"/>
</dbReference>
<protein>
    <recommendedName>
        <fullName evidence="6">Proteasome subunit alpha type</fullName>
    </recommendedName>
</protein>
<dbReference type="InterPro" id="IPR001353">
    <property type="entry name" value="Proteasome_sua/b"/>
</dbReference>